<accession>A0ABY5ZD76</accession>
<organism evidence="2 3">
    <name type="scientific">Dactylosporangium roseum</name>
    <dbReference type="NCBI Taxonomy" id="47989"/>
    <lineage>
        <taxon>Bacteria</taxon>
        <taxon>Bacillati</taxon>
        <taxon>Actinomycetota</taxon>
        <taxon>Actinomycetes</taxon>
        <taxon>Micromonosporales</taxon>
        <taxon>Micromonosporaceae</taxon>
        <taxon>Dactylosporangium</taxon>
    </lineage>
</organism>
<gene>
    <name evidence="2" type="ORF">Drose_18325</name>
</gene>
<feature type="region of interest" description="Disordered" evidence="1">
    <location>
        <begin position="40"/>
        <end position="72"/>
    </location>
</feature>
<sequence>MAVPRVDDAVDLDTVRDEAEEIAVPAFDYISQPIDAVVDGLTGRAHEEDRDVEDTQVPEDPEAGDERQHHEV</sequence>
<evidence type="ECO:0000256" key="1">
    <source>
        <dbReference type="SAM" id="MobiDB-lite"/>
    </source>
</evidence>
<evidence type="ECO:0000313" key="3">
    <source>
        <dbReference type="Proteomes" id="UP001058271"/>
    </source>
</evidence>
<keyword evidence="3" id="KW-1185">Reference proteome</keyword>
<evidence type="ECO:0000313" key="2">
    <source>
        <dbReference type="EMBL" id="UWZ39986.1"/>
    </source>
</evidence>
<name>A0ABY5ZD76_9ACTN</name>
<dbReference type="RefSeq" id="WP_260729423.1">
    <property type="nucleotide sequence ID" value="NZ_BAAABS010000090.1"/>
</dbReference>
<protein>
    <submittedName>
        <fullName evidence="2">Uncharacterized protein</fullName>
    </submittedName>
</protein>
<dbReference type="Proteomes" id="UP001058271">
    <property type="component" value="Chromosome"/>
</dbReference>
<reference evidence="2" key="1">
    <citation type="submission" date="2021-04" db="EMBL/GenBank/DDBJ databases">
        <title>Biosynthetic gene clusters of Dactylosporangioum roseum.</title>
        <authorList>
            <person name="Hartkoorn R.C."/>
            <person name="Beaudoing E."/>
            <person name="Hot D."/>
            <person name="Moureu S."/>
        </authorList>
    </citation>
    <scope>NUCLEOTIDE SEQUENCE</scope>
    <source>
        <strain evidence="2">NRRL B-16295</strain>
    </source>
</reference>
<dbReference type="EMBL" id="CP073721">
    <property type="protein sequence ID" value="UWZ39986.1"/>
    <property type="molecule type" value="Genomic_DNA"/>
</dbReference>
<proteinExistence type="predicted"/>
<feature type="compositionally biased region" description="Acidic residues" evidence="1">
    <location>
        <begin position="50"/>
        <end position="63"/>
    </location>
</feature>